<gene>
    <name evidence="1" type="ORF">OSB04_un001788</name>
</gene>
<sequence>MDSSPLALSNHADQAKERISAAVTTHIRTTSTSLYGLFSSTKPITNINEGMHTMTLFEPDTNWYMDTGATSHMTASDGTLSPYFNLAPLEISPLVMDREFQIAVKNINP</sequence>
<comment type="caution">
    <text evidence="1">The sequence shown here is derived from an EMBL/GenBank/DDBJ whole genome shotgun (WGS) entry which is preliminary data.</text>
</comment>
<organism evidence="1 2">
    <name type="scientific">Centaurea solstitialis</name>
    <name type="common">yellow star-thistle</name>
    <dbReference type="NCBI Taxonomy" id="347529"/>
    <lineage>
        <taxon>Eukaryota</taxon>
        <taxon>Viridiplantae</taxon>
        <taxon>Streptophyta</taxon>
        <taxon>Embryophyta</taxon>
        <taxon>Tracheophyta</taxon>
        <taxon>Spermatophyta</taxon>
        <taxon>Magnoliopsida</taxon>
        <taxon>eudicotyledons</taxon>
        <taxon>Gunneridae</taxon>
        <taxon>Pentapetalae</taxon>
        <taxon>asterids</taxon>
        <taxon>campanulids</taxon>
        <taxon>Asterales</taxon>
        <taxon>Asteraceae</taxon>
        <taxon>Carduoideae</taxon>
        <taxon>Cardueae</taxon>
        <taxon>Centaureinae</taxon>
        <taxon>Centaurea</taxon>
    </lineage>
</organism>
<evidence type="ECO:0000313" key="1">
    <source>
        <dbReference type="EMBL" id="KAJ9535135.1"/>
    </source>
</evidence>
<dbReference type="Proteomes" id="UP001172457">
    <property type="component" value="Unassembled WGS sequence"/>
</dbReference>
<dbReference type="AlphaFoldDB" id="A0AA38SFB7"/>
<evidence type="ECO:0000313" key="2">
    <source>
        <dbReference type="Proteomes" id="UP001172457"/>
    </source>
</evidence>
<reference evidence="1" key="1">
    <citation type="submission" date="2023-03" db="EMBL/GenBank/DDBJ databases">
        <title>Chromosome-scale reference genome and RAD-based genetic map of yellow starthistle (Centaurea solstitialis) reveal putative structural variation and QTLs associated with invader traits.</title>
        <authorList>
            <person name="Reatini B."/>
            <person name="Cang F.A."/>
            <person name="Jiang Q."/>
            <person name="Mckibben M.T.W."/>
            <person name="Barker M.S."/>
            <person name="Rieseberg L.H."/>
            <person name="Dlugosch K.M."/>
        </authorList>
    </citation>
    <scope>NUCLEOTIDE SEQUENCE</scope>
    <source>
        <strain evidence="1">CAN-66</strain>
        <tissue evidence="1">Leaf</tissue>
    </source>
</reference>
<name>A0AA38SFB7_9ASTR</name>
<accession>A0AA38SFB7</accession>
<proteinExistence type="predicted"/>
<protein>
    <submittedName>
        <fullName evidence="1">Uncharacterized protein</fullName>
    </submittedName>
</protein>
<dbReference type="EMBL" id="JARYMX010000657">
    <property type="protein sequence ID" value="KAJ9535135.1"/>
    <property type="molecule type" value="Genomic_DNA"/>
</dbReference>
<keyword evidence="2" id="KW-1185">Reference proteome</keyword>